<dbReference type="InterPro" id="IPR008969">
    <property type="entry name" value="CarboxyPept-like_regulatory"/>
</dbReference>
<evidence type="ECO:0000256" key="1">
    <source>
        <dbReference type="ARBA" id="ARBA00004571"/>
    </source>
</evidence>
<dbReference type="NCBIfam" id="TIGR04057">
    <property type="entry name" value="SusC_RagA_signa"/>
    <property type="match status" value="1"/>
</dbReference>
<evidence type="ECO:0000256" key="2">
    <source>
        <dbReference type="ARBA" id="ARBA00022448"/>
    </source>
</evidence>
<dbReference type="AlphaFoldDB" id="A0A327QY44"/>
<evidence type="ECO:0000256" key="5">
    <source>
        <dbReference type="ARBA" id="ARBA00023136"/>
    </source>
</evidence>
<comment type="caution">
    <text evidence="9">The sequence shown here is derived from an EMBL/GenBank/DDBJ whole genome shotgun (WGS) entry which is preliminary data.</text>
</comment>
<dbReference type="InterPro" id="IPR037066">
    <property type="entry name" value="Plug_dom_sf"/>
</dbReference>
<evidence type="ECO:0000256" key="6">
    <source>
        <dbReference type="ARBA" id="ARBA00023237"/>
    </source>
</evidence>
<dbReference type="Pfam" id="PF13715">
    <property type="entry name" value="CarbopepD_reg_2"/>
    <property type="match status" value="1"/>
</dbReference>
<dbReference type="InterPro" id="IPR023996">
    <property type="entry name" value="TonB-dep_OMP_SusC/RagA"/>
</dbReference>
<dbReference type="InterPro" id="IPR012910">
    <property type="entry name" value="Plug_dom"/>
</dbReference>
<name>A0A327QY44_9BACT</name>
<dbReference type="Proteomes" id="UP000249547">
    <property type="component" value="Unassembled WGS sequence"/>
</dbReference>
<dbReference type="SUPFAM" id="SSF49464">
    <property type="entry name" value="Carboxypeptidase regulatory domain-like"/>
    <property type="match status" value="1"/>
</dbReference>
<keyword evidence="2 7" id="KW-0813">Transport</keyword>
<dbReference type="EMBL" id="QLLL01000002">
    <property type="protein sequence ID" value="RAJ08333.1"/>
    <property type="molecule type" value="Genomic_DNA"/>
</dbReference>
<evidence type="ECO:0000256" key="3">
    <source>
        <dbReference type="ARBA" id="ARBA00022452"/>
    </source>
</evidence>
<accession>A0A327QY44</accession>
<protein>
    <submittedName>
        <fullName evidence="9">TonB-linked SusC/RagA family outer membrane protein</fullName>
    </submittedName>
</protein>
<dbReference type="NCBIfam" id="TIGR04056">
    <property type="entry name" value="OMP_RagA_SusC"/>
    <property type="match status" value="1"/>
</dbReference>
<keyword evidence="3 7" id="KW-1134">Transmembrane beta strand</keyword>
<reference evidence="9 10" key="1">
    <citation type="submission" date="2018-06" db="EMBL/GenBank/DDBJ databases">
        <title>Genomic Encyclopedia of Archaeal and Bacterial Type Strains, Phase II (KMG-II): from individual species to whole genera.</title>
        <authorList>
            <person name="Goeker M."/>
        </authorList>
    </citation>
    <scope>NUCLEOTIDE SEQUENCE [LARGE SCALE GENOMIC DNA]</scope>
    <source>
        <strain evidence="9 10">DSM 23857</strain>
    </source>
</reference>
<keyword evidence="6 7" id="KW-0998">Cell outer membrane</keyword>
<evidence type="ECO:0000256" key="7">
    <source>
        <dbReference type="PROSITE-ProRule" id="PRU01360"/>
    </source>
</evidence>
<dbReference type="RefSeq" id="WP_111596494.1">
    <property type="nucleotide sequence ID" value="NZ_QLLL01000002.1"/>
</dbReference>
<comment type="similarity">
    <text evidence="7">Belongs to the TonB-dependent receptor family.</text>
</comment>
<dbReference type="Gene3D" id="2.40.170.20">
    <property type="entry name" value="TonB-dependent receptor, beta-barrel domain"/>
    <property type="match status" value="1"/>
</dbReference>
<dbReference type="PROSITE" id="PS52016">
    <property type="entry name" value="TONB_DEPENDENT_REC_3"/>
    <property type="match status" value="1"/>
</dbReference>
<keyword evidence="4 7" id="KW-0812">Transmembrane</keyword>
<dbReference type="Gene3D" id="2.170.130.10">
    <property type="entry name" value="TonB-dependent receptor, plug domain"/>
    <property type="match status" value="1"/>
</dbReference>
<dbReference type="OrthoDB" id="9768177at2"/>
<dbReference type="InterPro" id="IPR023997">
    <property type="entry name" value="TonB-dep_OMP_SusC/RagA_CS"/>
</dbReference>
<evidence type="ECO:0000256" key="4">
    <source>
        <dbReference type="ARBA" id="ARBA00022692"/>
    </source>
</evidence>
<evidence type="ECO:0000259" key="8">
    <source>
        <dbReference type="Pfam" id="PF07715"/>
    </source>
</evidence>
<gene>
    <name evidence="9" type="ORF">LX64_00981</name>
</gene>
<evidence type="ECO:0000313" key="10">
    <source>
        <dbReference type="Proteomes" id="UP000249547"/>
    </source>
</evidence>
<sequence length="1173" mass="130857">MKCQNRRLSTRITQWGKYAHALTLLLLIICLSLPGKVTAQDKKAVHISNLQADKAFQELSTIYKARFYYSGSTVNTTETITIPAGKMTLDEVLQYLADQYAFAFKKNNNMISVSKKVVAPSSASAEKIIKGRVGLFDGNDVMYVPGVTIREHGSTAVTVTDDRGYFTLQLHNAPTTILLSYIGYETTQLETNNRSQINVTLKQAARSIQEVVVSTGYQTLAKKNTTGAIASITEKEIERRSSQSLTGVLEGAIPGLTMANGFSGTVANRSSTGLSIQVRGGSALQSDRTAPLIIVDGFQVAQLPQNMNDIATIDVLKDAAAAAIWGASASNGVIVITTKRGKEGKLKISYAANTYFTEKPDYAKLGRASSATMVDYDKELLDKEYIFPERWEGSKYGYTPSYDLLIKLNKGLLTPSEYAAKSDSLGRLSNLQQINDLLLQTGVRNNHYLSLSGGGKGYRFLVSGAYDYNRNTIIGNKSNNAQLNTRSDFELSPTVRISADINTVFSDSYTSPVSASNISNLAPYQMLVDNKGNYLYDYTDFNAISNDSMMKKGYYNFGKNILQDARLASNNSKSMELRTRLVADWKIVKGLTLNGTFMYDKMKTSVKNIQDTGMTATRTHLNQYANLVNNAANFNLPKGNILNTSESNAINWAFRTQLNYTNTFNKKHFVNVLAGLELKKFVTDGYNTRRYGYNDQLLSWMGVDEKTLLKGGLRWWDNSTIPIYDATNYNNFNYNDTRHASYYSTLAYTYDGKYTFTGSYRIDQSNLFGTDPKYRSSPLWSIGGSWDIAQESFMTIKNISLLKLRATVGLTGNFDKTTTPVLVATQRQQANLNDFALRMNYYNPKLRWERTRTVNLGVDVGMYNNRLQVTIDAYNKYGYDLFGSSVLDPTVGVASLKINAASMRNKGIEFNIQGNIIEQSNFRWNSRLNFAYNKNIVLESKLPDSNPASNRPSGTTPYVQGYGRETLWSYRWAGLDEKGNPLVYGDKDEKIKVPVMSSLMVSGVYRAPYVGGFTNVFTYRDFFASVFATYNFGNVMRREMPNMDGYAGAGNLNYQIANRWRKPGDELTTDIPSIQGTDDMMYDGRTRVALYSSNSVMPGDFIRLKEIQLGYSLPATLLRKSAFKGVHFIAQMNNVALWAKNKYGLDPEAIDPVLGAYSLPSPKITTFTVRVEL</sequence>
<keyword evidence="10" id="KW-1185">Reference proteome</keyword>
<evidence type="ECO:0000313" key="9">
    <source>
        <dbReference type="EMBL" id="RAJ08333.1"/>
    </source>
</evidence>
<proteinExistence type="inferred from homology"/>
<dbReference type="GO" id="GO:0009279">
    <property type="term" value="C:cell outer membrane"/>
    <property type="evidence" value="ECO:0007669"/>
    <property type="project" value="UniProtKB-SubCell"/>
</dbReference>
<dbReference type="SUPFAM" id="SSF56935">
    <property type="entry name" value="Porins"/>
    <property type="match status" value="1"/>
</dbReference>
<dbReference type="InterPro" id="IPR039426">
    <property type="entry name" value="TonB-dep_rcpt-like"/>
</dbReference>
<comment type="subcellular location">
    <subcellularLocation>
        <location evidence="1 7">Cell outer membrane</location>
        <topology evidence="1 7">Multi-pass membrane protein</topology>
    </subcellularLocation>
</comment>
<keyword evidence="5 7" id="KW-0472">Membrane</keyword>
<organism evidence="9 10">
    <name type="scientific">Chitinophaga skermanii</name>
    <dbReference type="NCBI Taxonomy" id="331697"/>
    <lineage>
        <taxon>Bacteria</taxon>
        <taxon>Pseudomonadati</taxon>
        <taxon>Bacteroidota</taxon>
        <taxon>Chitinophagia</taxon>
        <taxon>Chitinophagales</taxon>
        <taxon>Chitinophagaceae</taxon>
        <taxon>Chitinophaga</taxon>
    </lineage>
</organism>
<dbReference type="InterPro" id="IPR036942">
    <property type="entry name" value="Beta-barrel_TonB_sf"/>
</dbReference>
<feature type="domain" description="TonB-dependent receptor plug" evidence="8">
    <location>
        <begin position="222"/>
        <end position="333"/>
    </location>
</feature>
<dbReference type="Pfam" id="PF07715">
    <property type="entry name" value="Plug"/>
    <property type="match status" value="1"/>
</dbReference>